<accession>A0AAN7VX79</accession>
<dbReference type="EMBL" id="JAVRQU010000002">
    <property type="protein sequence ID" value="KAK5706590.1"/>
    <property type="molecule type" value="Genomic_DNA"/>
</dbReference>
<evidence type="ECO:0000313" key="3">
    <source>
        <dbReference type="Proteomes" id="UP001310594"/>
    </source>
</evidence>
<proteinExistence type="predicted"/>
<reference evidence="2" key="1">
    <citation type="submission" date="2023-08" db="EMBL/GenBank/DDBJ databases">
        <title>Black Yeasts Isolated from many extreme environments.</title>
        <authorList>
            <person name="Coleine C."/>
            <person name="Stajich J.E."/>
            <person name="Selbmann L."/>
        </authorList>
    </citation>
    <scope>NUCLEOTIDE SEQUENCE</scope>
    <source>
        <strain evidence="2">CCFEE 5810</strain>
    </source>
</reference>
<evidence type="ECO:0000313" key="2">
    <source>
        <dbReference type="EMBL" id="KAK5706590.1"/>
    </source>
</evidence>
<organism evidence="2 3">
    <name type="scientific">Elasticomyces elasticus</name>
    <dbReference type="NCBI Taxonomy" id="574655"/>
    <lineage>
        <taxon>Eukaryota</taxon>
        <taxon>Fungi</taxon>
        <taxon>Dikarya</taxon>
        <taxon>Ascomycota</taxon>
        <taxon>Pezizomycotina</taxon>
        <taxon>Dothideomycetes</taxon>
        <taxon>Dothideomycetidae</taxon>
        <taxon>Mycosphaerellales</taxon>
        <taxon>Teratosphaeriaceae</taxon>
        <taxon>Elasticomyces</taxon>
    </lineage>
</organism>
<evidence type="ECO:0000256" key="1">
    <source>
        <dbReference type="SAM" id="MobiDB-lite"/>
    </source>
</evidence>
<dbReference type="AlphaFoldDB" id="A0AAN7VX79"/>
<name>A0AAN7VX79_9PEZI</name>
<protein>
    <submittedName>
        <fullName evidence="2">Uncharacterized protein</fullName>
    </submittedName>
</protein>
<sequence length="351" mass="39818">MVGWNKMVAVVIDPYPNIEFYIVGDRDRTVPLRTLPDGTPIKSPHEKKVDLMHNLFARHTNANITSVRFPDKSTAADWTTYWKHELNRHSQDTLIVIYFHGQAGGRTDYSFNIPAFPQSKANANELIRIANRSKTDCTFLLDCHIRTRIPTPWSNKENNVEIIARGQVLQDHRGNVIPDKGGFTESLVRNLECFSITFKKRKKALSIPEALAPDKEMSSNPLRVQHGWIDKKVVFRIKISPVLTRMASGNGPTKLVFVKERIQAPGKVTWPLPVRIQIQEAEERGEMRARAYNMDKMPKPRQYAVELADEGYSEHDADDMEGVEGSEHVDHVSDGSFNGDGDGNDTLFMPQ</sequence>
<dbReference type="Proteomes" id="UP001310594">
    <property type="component" value="Unassembled WGS sequence"/>
</dbReference>
<feature type="region of interest" description="Disordered" evidence="1">
    <location>
        <begin position="316"/>
        <end position="351"/>
    </location>
</feature>
<comment type="caution">
    <text evidence="2">The sequence shown here is derived from an EMBL/GenBank/DDBJ whole genome shotgun (WGS) entry which is preliminary data.</text>
</comment>
<gene>
    <name evidence="2" type="ORF">LTR97_001580</name>
</gene>